<dbReference type="SUPFAM" id="SSF54909">
    <property type="entry name" value="Dimeric alpha+beta barrel"/>
    <property type="match status" value="1"/>
</dbReference>
<gene>
    <name evidence="5" type="ORF">GCM10007043_22360</name>
</gene>
<dbReference type="InterPro" id="IPR000485">
    <property type="entry name" value="AsnC-type_HTH_dom"/>
</dbReference>
<dbReference type="GO" id="GO:0005829">
    <property type="term" value="C:cytosol"/>
    <property type="evidence" value="ECO:0007669"/>
    <property type="project" value="TreeGrafter"/>
</dbReference>
<evidence type="ECO:0000259" key="4">
    <source>
        <dbReference type="PROSITE" id="PS50956"/>
    </source>
</evidence>
<evidence type="ECO:0000313" key="5">
    <source>
        <dbReference type="EMBL" id="GGK07838.1"/>
    </source>
</evidence>
<dbReference type="Gene3D" id="1.10.10.10">
    <property type="entry name" value="Winged helix-like DNA-binding domain superfamily/Winged helix DNA-binding domain"/>
    <property type="match status" value="1"/>
</dbReference>
<dbReference type="InterPro" id="IPR019888">
    <property type="entry name" value="Tscrpt_reg_AsnC-like"/>
</dbReference>
<keyword evidence="2" id="KW-0238">DNA-binding</keyword>
<dbReference type="SUPFAM" id="SSF46785">
    <property type="entry name" value="Winged helix' DNA-binding domain"/>
    <property type="match status" value="1"/>
</dbReference>
<dbReference type="Gene3D" id="3.30.70.920">
    <property type="match status" value="1"/>
</dbReference>
<dbReference type="InterPro" id="IPR011991">
    <property type="entry name" value="ArsR-like_HTH"/>
</dbReference>
<dbReference type="GO" id="GO:0043565">
    <property type="term" value="F:sequence-specific DNA binding"/>
    <property type="evidence" value="ECO:0007669"/>
    <property type="project" value="InterPro"/>
</dbReference>
<evidence type="ECO:0000256" key="2">
    <source>
        <dbReference type="ARBA" id="ARBA00023125"/>
    </source>
</evidence>
<dbReference type="FunFam" id="1.10.10.10:FF:000186">
    <property type="entry name" value="AsnC family transcriptional regulator"/>
    <property type="match status" value="1"/>
</dbReference>
<dbReference type="Proteomes" id="UP000637720">
    <property type="component" value="Unassembled WGS sequence"/>
</dbReference>
<protein>
    <submittedName>
        <fullName evidence="5">AsnC family transcriptional regulator</fullName>
    </submittedName>
</protein>
<dbReference type="SMART" id="SM00344">
    <property type="entry name" value="HTH_ASNC"/>
    <property type="match status" value="1"/>
</dbReference>
<sequence length="169" mass="19116">MNYDESEGIWMKFDHIDKQIVDILQREGRITMTELGRRVELTTPAVTERVRRLEENGVIRGFRADVSRAHLGKPMTAFFLLRVHADATEAFIQWAKEAPGVLECHRVSGRADFLLKVAVADIAELERVADRCRPYGQVETHIVTTTVIEGKAMTVPEELVAERSRGKTA</sequence>
<dbReference type="Pfam" id="PF01037">
    <property type="entry name" value="AsnC_trans_reg"/>
    <property type="match status" value="1"/>
</dbReference>
<feature type="domain" description="HTH asnC-type" evidence="4">
    <location>
        <begin position="13"/>
        <end position="74"/>
    </location>
</feature>
<accession>A0A8J3BEF6</accession>
<organism evidence="5 6">
    <name type="scientific">Calditerricola satsumensis</name>
    <dbReference type="NCBI Taxonomy" id="373054"/>
    <lineage>
        <taxon>Bacteria</taxon>
        <taxon>Bacillati</taxon>
        <taxon>Bacillota</taxon>
        <taxon>Bacilli</taxon>
        <taxon>Bacillales</taxon>
        <taxon>Bacillaceae</taxon>
        <taxon>Calditerricola</taxon>
    </lineage>
</organism>
<keyword evidence="6" id="KW-1185">Reference proteome</keyword>
<dbReference type="RefSeq" id="WP_083463070.1">
    <property type="nucleotide sequence ID" value="NZ_BMOF01000068.1"/>
</dbReference>
<dbReference type="PANTHER" id="PTHR30154">
    <property type="entry name" value="LEUCINE-RESPONSIVE REGULATORY PROTEIN"/>
    <property type="match status" value="1"/>
</dbReference>
<dbReference type="PRINTS" id="PR00033">
    <property type="entry name" value="HTHASNC"/>
</dbReference>
<evidence type="ECO:0000313" key="6">
    <source>
        <dbReference type="Proteomes" id="UP000637720"/>
    </source>
</evidence>
<dbReference type="InterPro" id="IPR019887">
    <property type="entry name" value="Tscrpt_reg_AsnC/Lrp_C"/>
</dbReference>
<keyword evidence="3" id="KW-0804">Transcription</keyword>
<dbReference type="EMBL" id="BMOF01000068">
    <property type="protein sequence ID" value="GGK07838.1"/>
    <property type="molecule type" value="Genomic_DNA"/>
</dbReference>
<comment type="caution">
    <text evidence="5">The sequence shown here is derived from an EMBL/GenBank/DDBJ whole genome shotgun (WGS) entry which is preliminary data.</text>
</comment>
<reference evidence="5" key="2">
    <citation type="submission" date="2020-09" db="EMBL/GenBank/DDBJ databases">
        <authorList>
            <person name="Sun Q."/>
            <person name="Ohkuma M."/>
        </authorList>
    </citation>
    <scope>NUCLEOTIDE SEQUENCE</scope>
    <source>
        <strain evidence="5">JCM 14719</strain>
    </source>
</reference>
<reference evidence="5" key="1">
    <citation type="journal article" date="2014" name="Int. J. Syst. Evol. Microbiol.">
        <title>Complete genome sequence of Corynebacterium casei LMG S-19264T (=DSM 44701T), isolated from a smear-ripened cheese.</title>
        <authorList>
            <consortium name="US DOE Joint Genome Institute (JGI-PGF)"/>
            <person name="Walter F."/>
            <person name="Albersmeier A."/>
            <person name="Kalinowski J."/>
            <person name="Ruckert C."/>
        </authorList>
    </citation>
    <scope>NUCLEOTIDE SEQUENCE</scope>
    <source>
        <strain evidence="5">JCM 14719</strain>
    </source>
</reference>
<dbReference type="PANTHER" id="PTHR30154:SF53">
    <property type="entry name" value="HTH-TYPE TRANSCRIPTIONAL REGULATOR LRPC"/>
    <property type="match status" value="1"/>
</dbReference>
<name>A0A8J3BEF6_9BACI</name>
<dbReference type="InterPro" id="IPR011008">
    <property type="entry name" value="Dimeric_a/b-barrel"/>
</dbReference>
<dbReference type="CDD" id="cd00090">
    <property type="entry name" value="HTH_ARSR"/>
    <property type="match status" value="1"/>
</dbReference>
<dbReference type="InterPro" id="IPR036390">
    <property type="entry name" value="WH_DNA-bd_sf"/>
</dbReference>
<dbReference type="PROSITE" id="PS50956">
    <property type="entry name" value="HTH_ASNC_2"/>
    <property type="match status" value="1"/>
</dbReference>
<evidence type="ECO:0000256" key="3">
    <source>
        <dbReference type="ARBA" id="ARBA00023163"/>
    </source>
</evidence>
<dbReference type="Pfam" id="PF13412">
    <property type="entry name" value="HTH_24"/>
    <property type="match status" value="1"/>
</dbReference>
<dbReference type="InterPro" id="IPR036388">
    <property type="entry name" value="WH-like_DNA-bd_sf"/>
</dbReference>
<keyword evidence="1" id="KW-0805">Transcription regulation</keyword>
<dbReference type="AlphaFoldDB" id="A0A8J3BEF6"/>
<dbReference type="GO" id="GO:0043200">
    <property type="term" value="P:response to amino acid"/>
    <property type="evidence" value="ECO:0007669"/>
    <property type="project" value="TreeGrafter"/>
</dbReference>
<evidence type="ECO:0000256" key="1">
    <source>
        <dbReference type="ARBA" id="ARBA00023015"/>
    </source>
</evidence>
<proteinExistence type="predicted"/>